<protein>
    <submittedName>
        <fullName evidence="1">Uncharacterized protein</fullName>
    </submittedName>
</protein>
<name>A0A0F9C867_9ZZZZ</name>
<sequence>MSKNILKEWGSRRRIDFLTPDTFSKKIIVVSTTTNAGEGETAVTHIESLNYFTAKLPGSGSAWKKIQMHNSAKDAFKFHEDYVNKLKFKDAKDIDKRGKHAV</sequence>
<dbReference type="AlphaFoldDB" id="A0A0F9C867"/>
<proteinExistence type="predicted"/>
<evidence type="ECO:0000313" key="1">
    <source>
        <dbReference type="EMBL" id="KKL45344.1"/>
    </source>
</evidence>
<dbReference type="EMBL" id="LAZR01034421">
    <property type="protein sequence ID" value="KKL45344.1"/>
    <property type="molecule type" value="Genomic_DNA"/>
</dbReference>
<gene>
    <name evidence="1" type="ORF">LCGC14_2356620</name>
</gene>
<organism evidence="1">
    <name type="scientific">marine sediment metagenome</name>
    <dbReference type="NCBI Taxonomy" id="412755"/>
    <lineage>
        <taxon>unclassified sequences</taxon>
        <taxon>metagenomes</taxon>
        <taxon>ecological metagenomes</taxon>
    </lineage>
</organism>
<comment type="caution">
    <text evidence="1">The sequence shown here is derived from an EMBL/GenBank/DDBJ whole genome shotgun (WGS) entry which is preliminary data.</text>
</comment>
<accession>A0A0F9C867</accession>
<reference evidence="1" key="1">
    <citation type="journal article" date="2015" name="Nature">
        <title>Complex archaea that bridge the gap between prokaryotes and eukaryotes.</title>
        <authorList>
            <person name="Spang A."/>
            <person name="Saw J.H."/>
            <person name="Jorgensen S.L."/>
            <person name="Zaremba-Niedzwiedzka K."/>
            <person name="Martijn J."/>
            <person name="Lind A.E."/>
            <person name="van Eijk R."/>
            <person name="Schleper C."/>
            <person name="Guy L."/>
            <person name="Ettema T.J."/>
        </authorList>
    </citation>
    <scope>NUCLEOTIDE SEQUENCE</scope>
</reference>